<organism evidence="1 2">
    <name type="scientific">Peronospora matthiolae</name>
    <dbReference type="NCBI Taxonomy" id="2874970"/>
    <lineage>
        <taxon>Eukaryota</taxon>
        <taxon>Sar</taxon>
        <taxon>Stramenopiles</taxon>
        <taxon>Oomycota</taxon>
        <taxon>Peronosporomycetes</taxon>
        <taxon>Peronosporales</taxon>
        <taxon>Peronosporaceae</taxon>
        <taxon>Peronospora</taxon>
    </lineage>
</organism>
<dbReference type="AlphaFoldDB" id="A0AAV1UGE4"/>
<gene>
    <name evidence="1" type="ORF">PM001_LOCUS17640</name>
</gene>
<evidence type="ECO:0000313" key="1">
    <source>
        <dbReference type="EMBL" id="CAK7932490.1"/>
    </source>
</evidence>
<evidence type="ECO:0000313" key="2">
    <source>
        <dbReference type="Proteomes" id="UP001162060"/>
    </source>
</evidence>
<accession>A0AAV1UGE4</accession>
<reference evidence="1" key="1">
    <citation type="submission" date="2024-01" db="EMBL/GenBank/DDBJ databases">
        <authorList>
            <person name="Webb A."/>
        </authorList>
    </citation>
    <scope>NUCLEOTIDE SEQUENCE</scope>
    <source>
        <strain evidence="1">Pm1</strain>
    </source>
</reference>
<comment type="caution">
    <text evidence="1">The sequence shown here is derived from an EMBL/GenBank/DDBJ whole genome shotgun (WGS) entry which is preliminary data.</text>
</comment>
<dbReference type="EMBL" id="CAKLBY020000190">
    <property type="protein sequence ID" value="CAK7932490.1"/>
    <property type="molecule type" value="Genomic_DNA"/>
</dbReference>
<proteinExistence type="predicted"/>
<name>A0AAV1UGE4_9STRA</name>
<dbReference type="Proteomes" id="UP001162060">
    <property type="component" value="Unassembled WGS sequence"/>
</dbReference>
<sequence length="61" mass="6936">MRTHPVFYVGFPKPYLDPSLVDYEALVLKVVAMPQVKELSREDPVALQDAPLIHEDHALVH</sequence>
<protein>
    <submittedName>
        <fullName evidence="1">Uncharacterized protein</fullName>
    </submittedName>
</protein>